<dbReference type="InterPro" id="IPR029058">
    <property type="entry name" value="AB_hydrolase_fold"/>
</dbReference>
<dbReference type="Pfam" id="PF00561">
    <property type="entry name" value="Abhydrolase_1"/>
    <property type="match status" value="1"/>
</dbReference>
<accession>A0A5C6C8L5</accession>
<evidence type="ECO:0000313" key="3">
    <source>
        <dbReference type="Proteomes" id="UP000316304"/>
    </source>
</evidence>
<dbReference type="PANTHER" id="PTHR12277:SF81">
    <property type="entry name" value="PROTEIN ABHD13"/>
    <property type="match status" value="1"/>
</dbReference>
<sequence length="296" mass="32837">MLRRPINHFRSFLLDKLVLRPTRDRVDHGMQQRLVLSSRFGPLETFGLANFPDPNFLQPDFAASDFVATDPPDLLLLKFPGTAGRAERSSSFPADLMRDTRTHVWTWNPPGYGNSAGRPTLRRIAAAAIDFFNASIQRYEQLYDAPLPPVWLCGNSLGCATALHVAAVAPQSSTAIRGLILRNPPPVDLVVKHVARRYPLGKLIHPVADQLAPSMNAIYSASKVTQPAIFLQCQNDSLVPPELQQQVRDAHAGPQTLVPLKSLGHDGVMDEQHLPLVREAVHWLREQSNLSIRPLP</sequence>
<dbReference type="SUPFAM" id="SSF53474">
    <property type="entry name" value="alpha/beta-Hydrolases"/>
    <property type="match status" value="1"/>
</dbReference>
<name>A0A5C6C8L5_9BACT</name>
<evidence type="ECO:0000313" key="2">
    <source>
        <dbReference type="EMBL" id="TWU20518.1"/>
    </source>
</evidence>
<feature type="domain" description="AB hydrolase-1" evidence="1">
    <location>
        <begin position="94"/>
        <end position="187"/>
    </location>
</feature>
<keyword evidence="2" id="KW-0378">Hydrolase</keyword>
<reference evidence="2 3" key="1">
    <citation type="submission" date="2019-02" db="EMBL/GenBank/DDBJ databases">
        <title>Deep-cultivation of Planctomycetes and their phenomic and genomic characterization uncovers novel biology.</title>
        <authorList>
            <person name="Wiegand S."/>
            <person name="Jogler M."/>
            <person name="Boedeker C."/>
            <person name="Pinto D."/>
            <person name="Vollmers J."/>
            <person name="Rivas-Marin E."/>
            <person name="Kohn T."/>
            <person name="Peeters S.H."/>
            <person name="Heuer A."/>
            <person name="Rast P."/>
            <person name="Oberbeckmann S."/>
            <person name="Bunk B."/>
            <person name="Jeske O."/>
            <person name="Meyerdierks A."/>
            <person name="Storesund J.E."/>
            <person name="Kallscheuer N."/>
            <person name="Luecker S."/>
            <person name="Lage O.M."/>
            <person name="Pohl T."/>
            <person name="Merkel B.J."/>
            <person name="Hornburger P."/>
            <person name="Mueller R.-W."/>
            <person name="Bruemmer F."/>
            <person name="Labrenz M."/>
            <person name="Spormann A.M."/>
            <person name="Op Den Camp H."/>
            <person name="Overmann J."/>
            <person name="Amann R."/>
            <person name="Jetten M.S.M."/>
            <person name="Mascher T."/>
            <person name="Medema M.H."/>
            <person name="Devos D.P."/>
            <person name="Kaster A.-K."/>
            <person name="Ovreas L."/>
            <person name="Rohde M."/>
            <person name="Galperin M.Y."/>
            <person name="Jogler C."/>
        </authorList>
    </citation>
    <scope>NUCLEOTIDE SEQUENCE [LARGE SCALE GENOMIC DNA]</scope>
    <source>
        <strain evidence="2 3">Pla52o</strain>
    </source>
</reference>
<dbReference type="GO" id="GO:0016787">
    <property type="term" value="F:hydrolase activity"/>
    <property type="evidence" value="ECO:0007669"/>
    <property type="project" value="UniProtKB-KW"/>
</dbReference>
<evidence type="ECO:0000259" key="1">
    <source>
        <dbReference type="Pfam" id="PF00561"/>
    </source>
</evidence>
<dbReference type="PANTHER" id="PTHR12277">
    <property type="entry name" value="ALPHA/BETA HYDROLASE DOMAIN-CONTAINING PROTEIN"/>
    <property type="match status" value="1"/>
</dbReference>
<proteinExistence type="predicted"/>
<keyword evidence="3" id="KW-1185">Reference proteome</keyword>
<organism evidence="2 3">
    <name type="scientific">Novipirellula galeiformis</name>
    <dbReference type="NCBI Taxonomy" id="2528004"/>
    <lineage>
        <taxon>Bacteria</taxon>
        <taxon>Pseudomonadati</taxon>
        <taxon>Planctomycetota</taxon>
        <taxon>Planctomycetia</taxon>
        <taxon>Pirellulales</taxon>
        <taxon>Pirellulaceae</taxon>
        <taxon>Novipirellula</taxon>
    </lineage>
</organism>
<dbReference type="InterPro" id="IPR000073">
    <property type="entry name" value="AB_hydrolase_1"/>
</dbReference>
<comment type="caution">
    <text evidence="2">The sequence shown here is derived from an EMBL/GenBank/DDBJ whole genome shotgun (WGS) entry which is preliminary data.</text>
</comment>
<protein>
    <submittedName>
        <fullName evidence="2">Alpha/beta hydrolase family protein</fullName>
    </submittedName>
</protein>
<dbReference type="Proteomes" id="UP000316304">
    <property type="component" value="Unassembled WGS sequence"/>
</dbReference>
<dbReference type="EMBL" id="SJPT01000008">
    <property type="protein sequence ID" value="TWU20518.1"/>
    <property type="molecule type" value="Genomic_DNA"/>
</dbReference>
<dbReference type="Gene3D" id="3.40.50.1820">
    <property type="entry name" value="alpha/beta hydrolase"/>
    <property type="match status" value="1"/>
</dbReference>
<gene>
    <name evidence="2" type="ORF">Pla52o_43960</name>
</gene>
<dbReference type="AlphaFoldDB" id="A0A5C6C8L5"/>